<dbReference type="Proteomes" id="UP000664701">
    <property type="component" value="Chromosome"/>
</dbReference>
<dbReference type="CDD" id="cd13589">
    <property type="entry name" value="PBP2_polyamine_RpCGA009"/>
    <property type="match status" value="1"/>
</dbReference>
<proteinExistence type="predicted"/>
<feature type="signal peptide" evidence="2">
    <location>
        <begin position="1"/>
        <end position="24"/>
    </location>
</feature>
<reference evidence="3 4" key="1">
    <citation type="submission" date="2021-03" db="EMBL/GenBank/DDBJ databases">
        <authorList>
            <person name="Gilmore M.S."/>
            <person name="Schwartzman J."/>
            <person name="Van Tyne D."/>
            <person name="Martin M."/>
            <person name="Earl A.M."/>
            <person name="Manson A.L."/>
            <person name="Straub T."/>
            <person name="Salamzade R."/>
            <person name="Saavedra J."/>
            <person name="Lebreton F."/>
            <person name="Prichula J."/>
            <person name="Schaufler K."/>
            <person name="Gaca A."/>
            <person name="Sgardioli B."/>
            <person name="Wagenaar J."/>
            <person name="Strong T."/>
        </authorList>
    </citation>
    <scope>NUCLEOTIDE SEQUENCE [LARGE SCALE GENOMIC DNA]</scope>
    <source>
        <strain evidence="3 4">DIV2402</strain>
    </source>
</reference>
<gene>
    <name evidence="3" type="ORF">DOK78_001674</name>
</gene>
<dbReference type="PANTHER" id="PTHR30006:SF2">
    <property type="entry name" value="ABC TRANSPORTER SUBSTRATE-BINDING PROTEIN"/>
    <property type="match status" value="1"/>
</dbReference>
<evidence type="ECO:0000313" key="3">
    <source>
        <dbReference type="EMBL" id="WYJ77036.1"/>
    </source>
</evidence>
<evidence type="ECO:0000256" key="2">
    <source>
        <dbReference type="SAM" id="SignalP"/>
    </source>
</evidence>
<evidence type="ECO:0000313" key="4">
    <source>
        <dbReference type="Proteomes" id="UP000664701"/>
    </source>
</evidence>
<name>A0ABZ2SPG3_9ENTE</name>
<dbReference type="RefSeq" id="WP_207940789.1">
    <property type="nucleotide sequence ID" value="NZ_CP147251.1"/>
</dbReference>
<protein>
    <submittedName>
        <fullName evidence="3">Spermidine/putrescine ABC transporter spermidine/putrescine-binding protein</fullName>
    </submittedName>
</protein>
<keyword evidence="1 2" id="KW-0732">Signal</keyword>
<dbReference type="PROSITE" id="PS51257">
    <property type="entry name" value="PROKAR_LIPOPROTEIN"/>
    <property type="match status" value="1"/>
</dbReference>
<evidence type="ECO:0000256" key="1">
    <source>
        <dbReference type="ARBA" id="ARBA00022729"/>
    </source>
</evidence>
<accession>A0ABZ2SPG3</accession>
<dbReference type="InterPro" id="IPR006059">
    <property type="entry name" value="SBP"/>
</dbReference>
<sequence length="357" mass="38756">MKKYMFGLLLVSGLILGACGNSEATKTEETKGGESSGSNALVVSTFGLSEDIVKQDIMAPFEKANDAKITLEVGNSADRFTKLKNNPNAGVDVIELAQNNSTEGNQDDMFLEITEADVPNLANLTDSAKEVFESGSGVPIAVNSIGIVYDKEKVGHEITSWEDLWSEDLKGQISIPDITVTAGPLMLYVASDYAKQDITADNGEKAFEALKELKPNVVKTYSKSSDLANMFQSGEISVAVVADFAVDIIKGAAEDVTYVVPESGTYANFNTVNIPKDTKNKELALKFVDHRISEESQKAKALSLNEGPVNKDVELTDEEAENKTYGAVADRAQPVDFKLINENMSSWVDQWNRTMNN</sequence>
<organism evidence="3 4">
    <name type="scientific">Candidatus Enterococcus lowellii</name>
    <dbReference type="NCBI Taxonomy" id="2230877"/>
    <lineage>
        <taxon>Bacteria</taxon>
        <taxon>Bacillati</taxon>
        <taxon>Bacillota</taxon>
        <taxon>Bacilli</taxon>
        <taxon>Lactobacillales</taxon>
        <taxon>Enterococcaceae</taxon>
        <taxon>Enterococcus</taxon>
    </lineage>
</organism>
<dbReference type="Pfam" id="PF13416">
    <property type="entry name" value="SBP_bac_8"/>
    <property type="match status" value="1"/>
</dbReference>
<dbReference type="SUPFAM" id="SSF53850">
    <property type="entry name" value="Periplasmic binding protein-like II"/>
    <property type="match status" value="1"/>
</dbReference>
<dbReference type="EMBL" id="CP147251">
    <property type="protein sequence ID" value="WYJ77036.1"/>
    <property type="molecule type" value="Genomic_DNA"/>
</dbReference>
<dbReference type="PANTHER" id="PTHR30006">
    <property type="entry name" value="THIAMINE-BINDING PERIPLASMIC PROTEIN-RELATED"/>
    <property type="match status" value="1"/>
</dbReference>
<keyword evidence="4" id="KW-1185">Reference proteome</keyword>
<dbReference type="Gene3D" id="3.40.190.10">
    <property type="entry name" value="Periplasmic binding protein-like II"/>
    <property type="match status" value="2"/>
</dbReference>
<reference evidence="3 4" key="2">
    <citation type="submission" date="2024-03" db="EMBL/GenBank/DDBJ databases">
        <title>The Genome Sequence of Enterococcus sp. DIV2402.</title>
        <authorList>
            <consortium name="The Broad Institute Genomics Platform"/>
            <consortium name="The Broad Institute Microbial Omics Core"/>
            <consortium name="The Broad Institute Genomic Center for Infectious Diseases"/>
            <person name="Earl A."/>
            <person name="Manson A."/>
            <person name="Gilmore M."/>
            <person name="Schwartman J."/>
            <person name="Shea T."/>
            <person name="Abouelleil A."/>
            <person name="Cao P."/>
            <person name="Chapman S."/>
            <person name="Cusick C."/>
            <person name="Young S."/>
            <person name="Neafsey D."/>
            <person name="Nusbaum C."/>
            <person name="Birren B."/>
        </authorList>
    </citation>
    <scope>NUCLEOTIDE SEQUENCE [LARGE SCALE GENOMIC DNA]</scope>
    <source>
        <strain evidence="3 4">DIV2402</strain>
    </source>
</reference>
<feature type="chain" id="PRO_5045073866" evidence="2">
    <location>
        <begin position="25"/>
        <end position="357"/>
    </location>
</feature>